<evidence type="ECO:0000313" key="2">
    <source>
        <dbReference type="EMBL" id="AGH26207.1"/>
    </source>
</evidence>
<evidence type="ECO:0000313" key="3">
    <source>
        <dbReference type="Proteomes" id="UP000012039"/>
    </source>
</evidence>
<proteinExistence type="predicted"/>
<dbReference type="RefSeq" id="YP_007673852.1">
    <property type="nucleotide sequence ID" value="NC_020845.1"/>
</dbReference>
<dbReference type="Proteomes" id="UP000012039">
    <property type="component" value="Segment"/>
</dbReference>
<keyword evidence="3" id="KW-1185">Reference proteome</keyword>
<dbReference type="KEGG" id="vg:15010375"/>
<sequence>MKRKSGRKMKEFDYGLDYKTIDFTVKENRKLYRIGRGEQGVLLVRPYTNLICAHWRFVNEDVARKSASKIYSMFCDYKKQRDFIGMDMARKFLEMGFTRSRRYANHPSGKKYARDGSISPQSPTALHCEKSRSATVFKKMRDRAAYDETYQKLRKQWRSEE</sequence>
<protein>
    <recommendedName>
        <fullName evidence="4">DUF4385 domain-containing protein</fullName>
    </recommendedName>
</protein>
<accession>M4QH52</accession>
<feature type="region of interest" description="Disordered" evidence="1">
    <location>
        <begin position="106"/>
        <end position="129"/>
    </location>
</feature>
<reference evidence="2 3" key="1">
    <citation type="submission" date="2010-11" db="EMBL/GenBank/DDBJ databases">
        <title>The Genome Sequence of Cyanophage MED4-213.</title>
        <authorList>
            <consortium name="The Broad Institute Genome Sequencing Platform"/>
            <person name="Henn M.R."/>
            <person name="Sullivan M.S."/>
            <person name="Osburne M.S."/>
            <person name="Levin J."/>
            <person name="Malboeuf C."/>
            <person name="Casali M."/>
            <person name="Russ C."/>
            <person name="Lennon N."/>
            <person name="Chapman S.B."/>
            <person name="Erlich R."/>
            <person name="Young S.K."/>
            <person name="Yandava C."/>
            <person name="Zeng Q."/>
            <person name="Alvarado L."/>
            <person name="Anderson S."/>
            <person name="Berlin A."/>
            <person name="Chen Z."/>
            <person name="Freedman E."/>
            <person name="Gellesch M."/>
            <person name="Goldberg J."/>
            <person name="Green L."/>
            <person name="Griggs A."/>
            <person name="Gujja S."/>
            <person name="Heilman E.R."/>
            <person name="Heiman D."/>
            <person name="Hollinger A."/>
            <person name="Howarth C."/>
            <person name="Larson L."/>
            <person name="Mehta T."/>
            <person name="Pearson M."/>
            <person name="Roberts A."/>
            <person name="Ryan E."/>
            <person name="Saif S."/>
            <person name="Shea T."/>
            <person name="Shenoy N."/>
            <person name="Sisk P."/>
            <person name="Stolte C."/>
            <person name="Sykes S."/>
            <person name="White J."/>
            <person name="Yu Q."/>
            <person name="Coleman M.L."/>
            <person name="Huang K.H."/>
            <person name="Weigele P.R."/>
            <person name="DeFrancesco A.S."/>
            <person name="Kern S.E."/>
            <person name="Thompson L.R."/>
            <person name="Fu R."/>
            <person name="Hombeck B."/>
            <person name="Chisholm S.W."/>
            <person name="Haas B."/>
            <person name="Nusbaum C."/>
            <person name="Birren B."/>
        </authorList>
    </citation>
    <scope>NUCLEOTIDE SEQUENCE [LARGE SCALE GENOMIC DNA]</scope>
    <source>
        <strain evidence="2">MED4-213</strain>
    </source>
</reference>
<dbReference type="GeneID" id="15010375"/>
<gene>
    <name evidence="2" type="ORF">CPMG_00106</name>
</gene>
<dbReference type="EMBL" id="HQ634174">
    <property type="protein sequence ID" value="AGH26207.1"/>
    <property type="molecule type" value="Genomic_DNA"/>
</dbReference>
<evidence type="ECO:0000256" key="1">
    <source>
        <dbReference type="SAM" id="MobiDB-lite"/>
    </source>
</evidence>
<evidence type="ECO:0008006" key="4">
    <source>
        <dbReference type="Google" id="ProtNLM"/>
    </source>
</evidence>
<organism evidence="2 3">
    <name type="scientific">Prochlorococcus phage MED4-213</name>
    <dbReference type="NCBI Taxonomy" id="889956"/>
    <lineage>
        <taxon>Viruses</taxon>
        <taxon>Duplodnaviria</taxon>
        <taxon>Heunggongvirae</taxon>
        <taxon>Uroviricota</taxon>
        <taxon>Caudoviricetes</taxon>
        <taxon>Eurybiavirus</taxon>
        <taxon>Eurybiavirus MED4213</taxon>
    </lineage>
</organism>
<dbReference type="Pfam" id="PF14328">
    <property type="entry name" value="DUF4385"/>
    <property type="match status" value="1"/>
</dbReference>
<name>M4QH52_9CAUD</name>
<dbReference type="InterPro" id="IPR025494">
    <property type="entry name" value="DUF4385"/>
</dbReference>